<evidence type="ECO:0000259" key="2">
    <source>
        <dbReference type="Pfam" id="PF22879"/>
    </source>
</evidence>
<dbReference type="STRING" id="583355.Caka_2728"/>
<gene>
    <name evidence="3" type="ordered locus">Caka_2728</name>
</gene>
<feature type="domain" description="Abortive infection phage resistance protein N-terminal" evidence="2">
    <location>
        <begin position="47"/>
        <end position="156"/>
    </location>
</feature>
<dbReference type="Pfam" id="PF22879">
    <property type="entry name" value="AIPR_N"/>
    <property type="match status" value="1"/>
</dbReference>
<evidence type="ECO:0000313" key="4">
    <source>
        <dbReference type="Proteomes" id="UP000000925"/>
    </source>
</evidence>
<dbReference type="AlphaFoldDB" id="D5EQ10"/>
<sequence length="632" mass="72022">MEEIDEFLAFRDELLNDSKDEDGFIQESELLTRVTPSMLDAKLVDTEEPNHAYHCTETDNTKINAYTISASGERLQLYIVDDKSLSENANSDTLEVSVRADYEKQFNRVSSLVRNILNGKTHTDVQDSSPILPLVSKLTSEEGIDQFDVVDIFLVSLTATVERPGGIIRPRTMHFEEKTISVSASFKGKKIKKEILLMRKVIDLNFLYNVEIAKGNREPLVVNFEKTFGEGIEAIQAANEKTFESYLCVLPGKLIAELYKRHSTRLLEKNVRSFLQFGRKSVNSGMRATISNPKESHKFIAYNNGLTITATAGKVKNKRGQIYIQSLSDFQIVNGGQTSATLYFCQKDGLDISKVRVMAKVNIAKDLKDRELDQLIGNISEFSNAQSRVSKVDLRSRNPQLVELKKLSKSVTTPTGVEWFFERAKGEYQTEVRLKGRNKKAVTKKYPPKRRFSKELLAKYYSSWGDRPHLVKMGGEKIFRYFIEELSGNPDEGVEPLEINRDLYENMISRILLFRGMETIHGTKAKALGQLRAAVIPYSISILYTHTEGLGDGRKFDFRRIWKLQGLDSDLTDFLEELMKVMYIVIKKYAASDDLSEYSKKEELWVSVKTCAEIRDFMSKGSSTQILNRYTF</sequence>
<dbReference type="Proteomes" id="UP000000925">
    <property type="component" value="Chromosome"/>
</dbReference>
<proteinExistence type="predicted"/>
<dbReference type="InterPro" id="IPR055101">
    <property type="entry name" value="AIPR_N"/>
</dbReference>
<dbReference type="eggNOG" id="ENOG502Z7VT">
    <property type="taxonomic scope" value="Bacteria"/>
</dbReference>
<dbReference type="InterPro" id="IPR018891">
    <property type="entry name" value="AIPR_C"/>
</dbReference>
<accession>D5EQ10</accession>
<dbReference type="HOGENOM" id="CLU_019647_0_0_0"/>
<keyword evidence="4" id="KW-1185">Reference proteome</keyword>
<protein>
    <submittedName>
        <fullName evidence="3">Abortive phage infection</fullName>
    </submittedName>
</protein>
<dbReference type="EMBL" id="CP001998">
    <property type="protein sequence ID" value="ADE55743.1"/>
    <property type="molecule type" value="Genomic_DNA"/>
</dbReference>
<reference evidence="3 4" key="1">
    <citation type="journal article" date="2010" name="Stand. Genomic Sci.">
        <title>Complete genome sequence of Coraliomargarita akajimensis type strain (04OKA010-24).</title>
        <authorList>
            <person name="Mavromatis K."/>
            <person name="Abt B."/>
            <person name="Brambilla E."/>
            <person name="Lapidus A."/>
            <person name="Copeland A."/>
            <person name="Deshpande S."/>
            <person name="Nolan M."/>
            <person name="Lucas S."/>
            <person name="Tice H."/>
            <person name="Cheng J.F."/>
            <person name="Han C."/>
            <person name="Detter J.C."/>
            <person name="Woyke T."/>
            <person name="Goodwin L."/>
            <person name="Pitluck S."/>
            <person name="Held B."/>
            <person name="Brettin T."/>
            <person name="Tapia R."/>
            <person name="Ivanova N."/>
            <person name="Mikhailova N."/>
            <person name="Pati A."/>
            <person name="Liolios K."/>
            <person name="Chen A."/>
            <person name="Palaniappan K."/>
            <person name="Land M."/>
            <person name="Hauser L."/>
            <person name="Chang Y.J."/>
            <person name="Jeffries C.D."/>
            <person name="Rohde M."/>
            <person name="Goker M."/>
            <person name="Bristow J."/>
            <person name="Eisen J.A."/>
            <person name="Markowitz V."/>
            <person name="Hugenholtz P."/>
            <person name="Klenk H.P."/>
            <person name="Kyrpides N.C."/>
        </authorList>
    </citation>
    <scope>NUCLEOTIDE SEQUENCE [LARGE SCALE GENOMIC DNA]</scope>
    <source>
        <strain evidence="4">DSM 45221 / IAM 15411 / JCM 23193 / KCTC 12865</strain>
    </source>
</reference>
<dbReference type="RefSeq" id="WP_013044465.1">
    <property type="nucleotide sequence ID" value="NC_014008.1"/>
</dbReference>
<name>D5EQ10_CORAD</name>
<organism evidence="3 4">
    <name type="scientific">Coraliomargarita akajimensis (strain DSM 45221 / IAM 15411 / JCM 23193 / KCTC 12865 / 04OKA010-24)</name>
    <dbReference type="NCBI Taxonomy" id="583355"/>
    <lineage>
        <taxon>Bacteria</taxon>
        <taxon>Pseudomonadati</taxon>
        <taxon>Verrucomicrobiota</taxon>
        <taxon>Opitutia</taxon>
        <taxon>Puniceicoccales</taxon>
        <taxon>Coraliomargaritaceae</taxon>
        <taxon>Coraliomargarita</taxon>
    </lineage>
</organism>
<dbReference type="OrthoDB" id="9806213at2"/>
<feature type="domain" description="Abortive phage infection protein C-terminal" evidence="1">
    <location>
        <begin position="267"/>
        <end position="587"/>
    </location>
</feature>
<dbReference type="KEGG" id="caa:Caka_2728"/>
<evidence type="ECO:0000259" key="1">
    <source>
        <dbReference type="Pfam" id="PF10592"/>
    </source>
</evidence>
<evidence type="ECO:0000313" key="3">
    <source>
        <dbReference type="EMBL" id="ADE55743.1"/>
    </source>
</evidence>
<dbReference type="Pfam" id="PF10592">
    <property type="entry name" value="AIPR"/>
    <property type="match status" value="1"/>
</dbReference>